<dbReference type="Proteomes" id="UP000006671">
    <property type="component" value="Unassembled WGS sequence"/>
</dbReference>
<dbReference type="InParanoid" id="D2VM68"/>
<dbReference type="KEGG" id="ngr:NAEGRDRAFT_70029"/>
<feature type="compositionally biased region" description="Basic residues" evidence="1">
    <location>
        <begin position="241"/>
        <end position="250"/>
    </location>
</feature>
<sequence>MLATREDVAEYSSDEDQLQVKPNHHKHEAKHKKSTPIVIESNRDKLTSTTLTPSSSTTSTEKLSQSSIVNNREEKIQEYKHIKPLSVDDISKGGGRISYPSLSDILSASNNDSWMSMVLPSAPPLIEDEQDQVISYPHLSDLSNQTLEYILPPIVKKEEEKEKAEPILPPLVIHKIQEGETLISISIKYGVTEEAIKLKNRMMDSDLTLYNKIELLIPEPTQLPPEDSFKKKELTEEEKRKMKRERKHGL</sequence>
<dbReference type="AlphaFoldDB" id="D2VM68"/>
<accession>D2VM68</accession>
<dbReference type="EMBL" id="GG738882">
    <property type="protein sequence ID" value="EFC41933.1"/>
    <property type="molecule type" value="Genomic_DNA"/>
</dbReference>
<organism evidence="4">
    <name type="scientific">Naegleria gruberi</name>
    <name type="common">Amoeba</name>
    <dbReference type="NCBI Taxonomy" id="5762"/>
    <lineage>
        <taxon>Eukaryota</taxon>
        <taxon>Discoba</taxon>
        <taxon>Heterolobosea</taxon>
        <taxon>Tetramitia</taxon>
        <taxon>Eutetramitia</taxon>
        <taxon>Vahlkampfiidae</taxon>
        <taxon>Naegleria</taxon>
    </lineage>
</organism>
<evidence type="ECO:0000259" key="2">
    <source>
        <dbReference type="PROSITE" id="PS51782"/>
    </source>
</evidence>
<dbReference type="VEuPathDB" id="AmoebaDB:NAEGRDRAFT_70029"/>
<dbReference type="Gene3D" id="3.10.350.10">
    <property type="entry name" value="LysM domain"/>
    <property type="match status" value="1"/>
</dbReference>
<dbReference type="InterPro" id="IPR036779">
    <property type="entry name" value="LysM_dom_sf"/>
</dbReference>
<dbReference type="SUPFAM" id="SSF54106">
    <property type="entry name" value="LysM domain"/>
    <property type="match status" value="1"/>
</dbReference>
<dbReference type="PANTHER" id="PTHR20932">
    <property type="entry name" value="LYSM AND PUTATIVE PEPTIDOGLYCAN-BINDING DOMAIN-CONTAINING PROTEIN"/>
    <property type="match status" value="1"/>
</dbReference>
<evidence type="ECO:0000256" key="1">
    <source>
        <dbReference type="SAM" id="MobiDB-lite"/>
    </source>
</evidence>
<evidence type="ECO:0000313" key="3">
    <source>
        <dbReference type="EMBL" id="EFC41933.1"/>
    </source>
</evidence>
<name>D2VM68_NAEGR</name>
<dbReference type="RefSeq" id="XP_002674677.1">
    <property type="nucleotide sequence ID" value="XM_002674631.1"/>
</dbReference>
<dbReference type="CDD" id="cd00118">
    <property type="entry name" value="LysM"/>
    <property type="match status" value="1"/>
</dbReference>
<dbReference type="OrthoDB" id="2107166at2759"/>
<dbReference type="PANTHER" id="PTHR20932:SF8">
    <property type="entry name" value="LD22649P"/>
    <property type="match status" value="1"/>
</dbReference>
<dbReference type="GeneID" id="8862632"/>
<keyword evidence="4" id="KW-1185">Reference proteome</keyword>
<protein>
    <submittedName>
        <fullName evidence="3">Predicted protein</fullName>
    </submittedName>
</protein>
<evidence type="ECO:0000313" key="4">
    <source>
        <dbReference type="Proteomes" id="UP000006671"/>
    </source>
</evidence>
<dbReference type="Pfam" id="PF01476">
    <property type="entry name" value="LysM"/>
    <property type="match status" value="1"/>
</dbReference>
<feature type="compositionally biased region" description="Basic residues" evidence="1">
    <location>
        <begin position="22"/>
        <end position="34"/>
    </location>
</feature>
<feature type="compositionally biased region" description="Basic and acidic residues" evidence="1">
    <location>
        <begin position="227"/>
        <end position="240"/>
    </location>
</feature>
<feature type="region of interest" description="Disordered" evidence="1">
    <location>
        <begin position="220"/>
        <end position="250"/>
    </location>
</feature>
<feature type="compositionally biased region" description="Low complexity" evidence="1">
    <location>
        <begin position="47"/>
        <end position="67"/>
    </location>
</feature>
<dbReference type="InterPro" id="IPR045030">
    <property type="entry name" value="LYSM1-4"/>
</dbReference>
<feature type="region of interest" description="Disordered" evidence="1">
    <location>
        <begin position="1"/>
        <end position="68"/>
    </location>
</feature>
<gene>
    <name evidence="3" type="ORF">NAEGRDRAFT_70029</name>
</gene>
<proteinExistence type="predicted"/>
<dbReference type="InterPro" id="IPR018392">
    <property type="entry name" value="LysM"/>
</dbReference>
<feature type="domain" description="LysM" evidence="2">
    <location>
        <begin position="172"/>
        <end position="217"/>
    </location>
</feature>
<dbReference type="PROSITE" id="PS51782">
    <property type="entry name" value="LYSM"/>
    <property type="match status" value="1"/>
</dbReference>
<reference evidence="3 4" key="1">
    <citation type="journal article" date="2010" name="Cell">
        <title>The genome of Naegleria gruberi illuminates early eukaryotic versatility.</title>
        <authorList>
            <person name="Fritz-Laylin L.K."/>
            <person name="Prochnik S.E."/>
            <person name="Ginger M.L."/>
            <person name="Dacks J.B."/>
            <person name="Carpenter M.L."/>
            <person name="Field M.C."/>
            <person name="Kuo A."/>
            <person name="Paredez A."/>
            <person name="Chapman J."/>
            <person name="Pham J."/>
            <person name="Shu S."/>
            <person name="Neupane R."/>
            <person name="Cipriano M."/>
            <person name="Mancuso J."/>
            <person name="Tu H."/>
            <person name="Salamov A."/>
            <person name="Lindquist E."/>
            <person name="Shapiro H."/>
            <person name="Lucas S."/>
            <person name="Grigoriev I.V."/>
            <person name="Cande W.Z."/>
            <person name="Fulton C."/>
            <person name="Rokhsar D.S."/>
            <person name="Dawson S.C."/>
        </authorList>
    </citation>
    <scope>NUCLEOTIDE SEQUENCE [LARGE SCALE GENOMIC DNA]</scope>
    <source>
        <strain evidence="3 4">NEG-M</strain>
    </source>
</reference>